<keyword evidence="3" id="KW-1185">Reference proteome</keyword>
<gene>
    <name evidence="2" type="ORF">E0L32_007255</name>
</gene>
<feature type="compositionally biased region" description="Polar residues" evidence="1">
    <location>
        <begin position="371"/>
        <end position="384"/>
    </location>
</feature>
<feature type="compositionally biased region" description="Basic residues" evidence="1">
    <location>
        <begin position="400"/>
        <end position="414"/>
    </location>
</feature>
<feature type="region of interest" description="Disordered" evidence="1">
    <location>
        <begin position="574"/>
        <end position="605"/>
    </location>
</feature>
<comment type="caution">
    <text evidence="2">The sequence shown here is derived from an EMBL/GenBank/DDBJ whole genome shotgun (WGS) entry which is preliminary data.</text>
</comment>
<reference evidence="2 3" key="1">
    <citation type="submission" date="2019-06" db="EMBL/GenBank/DDBJ databases">
        <title>Draft genome sequence of the filamentous fungus Phialemoniopsis curvata isolated from diesel fuel.</title>
        <authorList>
            <person name="Varaljay V.A."/>
            <person name="Lyon W.J."/>
            <person name="Crouch A.L."/>
            <person name="Drake C.E."/>
            <person name="Hollomon J.M."/>
            <person name="Nadeau L.J."/>
            <person name="Nunn H.S."/>
            <person name="Stevenson B.S."/>
            <person name="Bojanowski C.L."/>
            <person name="Crookes-Goodson W.J."/>
        </authorList>
    </citation>
    <scope>NUCLEOTIDE SEQUENCE [LARGE SCALE GENOMIC DNA]</scope>
    <source>
        <strain evidence="2 3">D216</strain>
    </source>
</reference>
<feature type="region of interest" description="Disordered" evidence="1">
    <location>
        <begin position="202"/>
        <end position="239"/>
    </location>
</feature>
<proteinExistence type="predicted"/>
<feature type="region of interest" description="Disordered" evidence="1">
    <location>
        <begin position="277"/>
        <end position="415"/>
    </location>
</feature>
<evidence type="ECO:0000313" key="3">
    <source>
        <dbReference type="Proteomes" id="UP000319257"/>
    </source>
</evidence>
<feature type="region of interest" description="Disordered" evidence="1">
    <location>
        <begin position="1"/>
        <end position="53"/>
    </location>
</feature>
<dbReference type="STRING" id="1093900.A0A507B680"/>
<name>A0A507B680_9PEZI</name>
<organism evidence="2 3">
    <name type="scientific">Thyridium curvatum</name>
    <dbReference type="NCBI Taxonomy" id="1093900"/>
    <lineage>
        <taxon>Eukaryota</taxon>
        <taxon>Fungi</taxon>
        <taxon>Dikarya</taxon>
        <taxon>Ascomycota</taxon>
        <taxon>Pezizomycotina</taxon>
        <taxon>Sordariomycetes</taxon>
        <taxon>Sordariomycetidae</taxon>
        <taxon>Thyridiales</taxon>
        <taxon>Thyridiaceae</taxon>
        <taxon>Thyridium</taxon>
    </lineage>
</organism>
<feature type="compositionally biased region" description="Basic and acidic residues" evidence="1">
    <location>
        <begin position="206"/>
        <end position="220"/>
    </location>
</feature>
<dbReference type="OrthoDB" id="3440029at2759"/>
<accession>A0A507B680</accession>
<dbReference type="RefSeq" id="XP_030993851.1">
    <property type="nucleotide sequence ID" value="XM_031141979.1"/>
</dbReference>
<feature type="compositionally biased region" description="Pro residues" evidence="1">
    <location>
        <begin position="14"/>
        <end position="24"/>
    </location>
</feature>
<evidence type="ECO:0000256" key="1">
    <source>
        <dbReference type="SAM" id="MobiDB-lite"/>
    </source>
</evidence>
<dbReference type="InParanoid" id="A0A507B680"/>
<dbReference type="EMBL" id="SKBQ01000043">
    <property type="protein sequence ID" value="TPX12140.1"/>
    <property type="molecule type" value="Genomic_DNA"/>
</dbReference>
<protein>
    <submittedName>
        <fullName evidence="2">Uncharacterized protein</fullName>
    </submittedName>
</protein>
<evidence type="ECO:0000313" key="2">
    <source>
        <dbReference type="EMBL" id="TPX12140.1"/>
    </source>
</evidence>
<dbReference type="AlphaFoldDB" id="A0A507B680"/>
<dbReference type="Proteomes" id="UP000319257">
    <property type="component" value="Unassembled WGS sequence"/>
</dbReference>
<dbReference type="GeneID" id="41974702"/>
<feature type="compositionally biased region" description="Low complexity" evidence="1">
    <location>
        <begin position="279"/>
        <end position="293"/>
    </location>
</feature>
<sequence length="605" mass="69436">MSGGPGFIDLNARPPVPPPVPGAPPHQGGPRPNMGQPSAQARMHHQQQVGGMPMHQAPRVVNAAPPQAPQFPQQHSLHSPVEVVDIRMERMSSSQAREMLSEYHVYRFEKIMDQDRFDNEGKPLPPNWQQVHRSQENDPKVEVLRQIARLNKKHTLSEKKKELNADQLYNIDKTLDQLKSRLRNPDLEVKLVQLDDQLKPFVENGRYNEKGKRDEKDKDKKNKNKKSKHNTSKTKLSWEKKPKWQRVAIIAYYKIGPKPEVDALAFLARQQQEQRMAHQVAQDQRRFQQQMQREQQEHQLRDAQNQRNFPPPHFQQGQHRPGPHGPAGGHHGPGHHPRGPTPIQVIHEDHSDSGSSDESGSDSDSCSSMSTEVTRPSSKSNSTGRRYRRKPRYIEETYKPRHFGKHKGAHRRHTMYGGSEYTIEPGVSTALRDPRSSTVSSGVSSARVQEIRQNAYAAGIADGKTEARIEAQRIDDLVERRVAREIPRAARVIQSPVVVDDRDRIVEDFQRVHIVDTEPTTRYRHVPRNFDELDDLDSLRGVPIPRRPVYETHRGPEVRSRPWEALHRDASRYMDSQESPILAPENPFTPLAPRREGGQYRHRYP</sequence>
<feature type="compositionally biased region" description="Basic residues" evidence="1">
    <location>
        <begin position="221"/>
        <end position="232"/>
    </location>
</feature>
<feature type="compositionally biased region" description="Low complexity" evidence="1">
    <location>
        <begin position="353"/>
        <end position="370"/>
    </location>
</feature>